<proteinExistence type="predicted"/>
<gene>
    <name evidence="1" type="ORF">DPMN_097877</name>
</gene>
<organism evidence="1 2">
    <name type="scientific">Dreissena polymorpha</name>
    <name type="common">Zebra mussel</name>
    <name type="synonym">Mytilus polymorpha</name>
    <dbReference type="NCBI Taxonomy" id="45954"/>
    <lineage>
        <taxon>Eukaryota</taxon>
        <taxon>Metazoa</taxon>
        <taxon>Spiralia</taxon>
        <taxon>Lophotrochozoa</taxon>
        <taxon>Mollusca</taxon>
        <taxon>Bivalvia</taxon>
        <taxon>Autobranchia</taxon>
        <taxon>Heteroconchia</taxon>
        <taxon>Euheterodonta</taxon>
        <taxon>Imparidentia</taxon>
        <taxon>Neoheterodontei</taxon>
        <taxon>Myida</taxon>
        <taxon>Dreissenoidea</taxon>
        <taxon>Dreissenidae</taxon>
        <taxon>Dreissena</taxon>
    </lineage>
</organism>
<dbReference type="Proteomes" id="UP000828390">
    <property type="component" value="Unassembled WGS sequence"/>
</dbReference>
<dbReference type="EMBL" id="JAIWYP010000003">
    <property type="protein sequence ID" value="KAH3855311.1"/>
    <property type="molecule type" value="Genomic_DNA"/>
</dbReference>
<keyword evidence="2" id="KW-1185">Reference proteome</keyword>
<sequence>MLRKKAEEHFKLYLCDIALVRLHTGAVGIAGLALDTSIRRLECVAQQVALEIVVPGETFRTLVAPVRLVWIRM</sequence>
<name>A0A9D4LE28_DREPO</name>
<reference evidence="1" key="2">
    <citation type="submission" date="2020-11" db="EMBL/GenBank/DDBJ databases">
        <authorList>
            <person name="McCartney M.A."/>
            <person name="Auch B."/>
            <person name="Kono T."/>
            <person name="Mallez S."/>
            <person name="Becker A."/>
            <person name="Gohl D.M."/>
            <person name="Silverstein K.A.T."/>
            <person name="Koren S."/>
            <person name="Bechman K.B."/>
            <person name="Herman A."/>
            <person name="Abrahante J.E."/>
            <person name="Garbe J."/>
        </authorList>
    </citation>
    <scope>NUCLEOTIDE SEQUENCE</scope>
    <source>
        <strain evidence="1">Duluth1</strain>
        <tissue evidence="1">Whole animal</tissue>
    </source>
</reference>
<evidence type="ECO:0000313" key="2">
    <source>
        <dbReference type="Proteomes" id="UP000828390"/>
    </source>
</evidence>
<evidence type="ECO:0000313" key="1">
    <source>
        <dbReference type="EMBL" id="KAH3855311.1"/>
    </source>
</evidence>
<accession>A0A9D4LE28</accession>
<comment type="caution">
    <text evidence="1">The sequence shown here is derived from an EMBL/GenBank/DDBJ whole genome shotgun (WGS) entry which is preliminary data.</text>
</comment>
<protein>
    <submittedName>
        <fullName evidence="1">Uncharacterized protein</fullName>
    </submittedName>
</protein>
<dbReference type="AlphaFoldDB" id="A0A9D4LE28"/>
<reference evidence="1" key="1">
    <citation type="journal article" date="2019" name="bioRxiv">
        <title>The Genome of the Zebra Mussel, Dreissena polymorpha: A Resource for Invasive Species Research.</title>
        <authorList>
            <person name="McCartney M.A."/>
            <person name="Auch B."/>
            <person name="Kono T."/>
            <person name="Mallez S."/>
            <person name="Zhang Y."/>
            <person name="Obille A."/>
            <person name="Becker A."/>
            <person name="Abrahante J.E."/>
            <person name="Garbe J."/>
            <person name="Badalamenti J.P."/>
            <person name="Herman A."/>
            <person name="Mangelson H."/>
            <person name="Liachko I."/>
            <person name="Sullivan S."/>
            <person name="Sone E.D."/>
            <person name="Koren S."/>
            <person name="Silverstein K.A.T."/>
            <person name="Beckman K.B."/>
            <person name="Gohl D.M."/>
        </authorList>
    </citation>
    <scope>NUCLEOTIDE SEQUENCE</scope>
    <source>
        <strain evidence="1">Duluth1</strain>
        <tissue evidence="1">Whole animal</tissue>
    </source>
</reference>